<dbReference type="KEGG" id="pla:Plav_3163"/>
<dbReference type="InterPro" id="IPR053866">
    <property type="entry name" value="PhyR_sigma2"/>
</dbReference>
<dbReference type="GO" id="GO:0016987">
    <property type="term" value="F:sigma factor activity"/>
    <property type="evidence" value="ECO:0007669"/>
    <property type="project" value="UniProtKB-KW"/>
</dbReference>
<dbReference type="InterPro" id="IPR013324">
    <property type="entry name" value="RNA_pol_sigma_r3/r4-like"/>
</dbReference>
<keyword evidence="4" id="KW-0804">Transcription</keyword>
<dbReference type="STRING" id="402881.Plav_3163"/>
<keyword evidence="8" id="KW-1185">Reference proteome</keyword>
<sequence>MDDLGWYVEKEIPHLRRFAKSLCRSAEEGDDLVQDTLERAWSKRHQWRRDGSVRSWLFRILYRLFLNSRRGTKRSPEEIDDETLADPKHAHTTPQEAQLMANEMSRALAALPHEQRAAVVLIALEGASYDEAASMLDIPIGTLRSRLFRGREALRETIDRDAIDREETDTVRPMPARLRRVK</sequence>
<dbReference type="GO" id="GO:0003677">
    <property type="term" value="F:DNA binding"/>
    <property type="evidence" value="ECO:0007669"/>
    <property type="project" value="InterPro"/>
</dbReference>
<evidence type="ECO:0000256" key="2">
    <source>
        <dbReference type="ARBA" id="ARBA00023015"/>
    </source>
</evidence>
<dbReference type="NCBIfam" id="TIGR02937">
    <property type="entry name" value="sigma70-ECF"/>
    <property type="match status" value="1"/>
</dbReference>
<feature type="domain" description="RNA polymerase sigma factor 70 region 4 type 2" evidence="5">
    <location>
        <begin position="103"/>
        <end position="154"/>
    </location>
</feature>
<evidence type="ECO:0000259" key="6">
    <source>
        <dbReference type="Pfam" id="PF22029"/>
    </source>
</evidence>
<dbReference type="InterPro" id="IPR013249">
    <property type="entry name" value="RNA_pol_sigma70_r4_t2"/>
</dbReference>
<keyword evidence="2" id="KW-0805">Transcription regulation</keyword>
<evidence type="ECO:0000259" key="5">
    <source>
        <dbReference type="Pfam" id="PF08281"/>
    </source>
</evidence>
<dbReference type="EMBL" id="CP000774">
    <property type="protein sequence ID" value="ABS64769.1"/>
    <property type="molecule type" value="Genomic_DNA"/>
</dbReference>
<dbReference type="InterPro" id="IPR013325">
    <property type="entry name" value="RNA_pol_sigma_r2"/>
</dbReference>
<dbReference type="Gene3D" id="1.10.10.10">
    <property type="entry name" value="Winged helix-like DNA-binding domain superfamily/Winged helix DNA-binding domain"/>
    <property type="match status" value="1"/>
</dbReference>
<gene>
    <name evidence="7" type="ordered locus">Plav_3163</name>
</gene>
<evidence type="ECO:0000256" key="1">
    <source>
        <dbReference type="ARBA" id="ARBA00010641"/>
    </source>
</evidence>
<dbReference type="SUPFAM" id="SSF88946">
    <property type="entry name" value="Sigma2 domain of RNA polymerase sigma factors"/>
    <property type="match status" value="1"/>
</dbReference>
<dbReference type="Pfam" id="PF08281">
    <property type="entry name" value="Sigma70_r4_2"/>
    <property type="match status" value="1"/>
</dbReference>
<proteinExistence type="inferred from homology"/>
<dbReference type="PANTHER" id="PTHR43133:SF25">
    <property type="entry name" value="RNA POLYMERASE SIGMA FACTOR RFAY-RELATED"/>
    <property type="match status" value="1"/>
</dbReference>
<dbReference type="eggNOG" id="COG1595">
    <property type="taxonomic scope" value="Bacteria"/>
</dbReference>
<comment type="similarity">
    <text evidence="1">Belongs to the sigma-70 factor family. ECF subfamily.</text>
</comment>
<evidence type="ECO:0000256" key="4">
    <source>
        <dbReference type="ARBA" id="ARBA00023163"/>
    </source>
</evidence>
<keyword evidence="3" id="KW-0731">Sigma factor</keyword>
<dbReference type="PANTHER" id="PTHR43133">
    <property type="entry name" value="RNA POLYMERASE ECF-TYPE SIGMA FACTO"/>
    <property type="match status" value="1"/>
</dbReference>
<feature type="domain" description="PhyR sigma2" evidence="6">
    <location>
        <begin position="8"/>
        <end position="61"/>
    </location>
</feature>
<dbReference type="SUPFAM" id="SSF88659">
    <property type="entry name" value="Sigma3 and sigma4 domains of RNA polymerase sigma factors"/>
    <property type="match status" value="1"/>
</dbReference>
<evidence type="ECO:0000256" key="3">
    <source>
        <dbReference type="ARBA" id="ARBA00023082"/>
    </source>
</evidence>
<dbReference type="Proteomes" id="UP000006377">
    <property type="component" value="Chromosome"/>
</dbReference>
<dbReference type="Pfam" id="PF22029">
    <property type="entry name" value="PhyR_sigma2"/>
    <property type="match status" value="1"/>
</dbReference>
<reference evidence="7 8" key="1">
    <citation type="journal article" date="2011" name="Stand. Genomic Sci.">
        <title>Complete genome sequence of Parvibaculum lavamentivorans type strain (DS-1(T)).</title>
        <authorList>
            <person name="Schleheck D."/>
            <person name="Weiss M."/>
            <person name="Pitluck S."/>
            <person name="Bruce D."/>
            <person name="Land M.L."/>
            <person name="Han S."/>
            <person name="Saunders E."/>
            <person name="Tapia R."/>
            <person name="Detter C."/>
            <person name="Brettin T."/>
            <person name="Han J."/>
            <person name="Woyke T."/>
            <person name="Goodwin L."/>
            <person name="Pennacchio L."/>
            <person name="Nolan M."/>
            <person name="Cook A.M."/>
            <person name="Kjelleberg S."/>
            <person name="Thomas T."/>
        </authorList>
    </citation>
    <scope>NUCLEOTIDE SEQUENCE [LARGE SCALE GENOMIC DNA]</scope>
    <source>
        <strain evidence="8">DS-1 / DSM 13023 / NCIMB 13966</strain>
    </source>
</reference>
<evidence type="ECO:0000313" key="7">
    <source>
        <dbReference type="EMBL" id="ABS64769.1"/>
    </source>
</evidence>
<accession>A7HXY6</accession>
<evidence type="ECO:0000313" key="8">
    <source>
        <dbReference type="Proteomes" id="UP000006377"/>
    </source>
</evidence>
<name>A7HXY6_PARL1</name>
<dbReference type="HOGENOM" id="CLU_047691_1_4_5"/>
<protein>
    <submittedName>
        <fullName evidence="7">RNA polymerase, sigma-24 subunit, ECF subfamily</fullName>
    </submittedName>
</protein>
<dbReference type="GO" id="GO:0006352">
    <property type="term" value="P:DNA-templated transcription initiation"/>
    <property type="evidence" value="ECO:0007669"/>
    <property type="project" value="InterPro"/>
</dbReference>
<dbReference type="CDD" id="cd06171">
    <property type="entry name" value="Sigma70_r4"/>
    <property type="match status" value="1"/>
</dbReference>
<dbReference type="InterPro" id="IPR036388">
    <property type="entry name" value="WH-like_DNA-bd_sf"/>
</dbReference>
<dbReference type="RefSeq" id="WP_012112092.1">
    <property type="nucleotide sequence ID" value="NC_009719.1"/>
</dbReference>
<dbReference type="InterPro" id="IPR039425">
    <property type="entry name" value="RNA_pol_sigma-70-like"/>
</dbReference>
<organism evidence="7 8">
    <name type="scientific">Parvibaculum lavamentivorans (strain DS-1 / DSM 13023 / NCIMB 13966)</name>
    <dbReference type="NCBI Taxonomy" id="402881"/>
    <lineage>
        <taxon>Bacteria</taxon>
        <taxon>Pseudomonadati</taxon>
        <taxon>Pseudomonadota</taxon>
        <taxon>Alphaproteobacteria</taxon>
        <taxon>Hyphomicrobiales</taxon>
        <taxon>Parvibaculaceae</taxon>
        <taxon>Parvibaculum</taxon>
    </lineage>
</organism>
<dbReference type="Gene3D" id="1.10.1740.10">
    <property type="match status" value="1"/>
</dbReference>
<dbReference type="InterPro" id="IPR014284">
    <property type="entry name" value="RNA_pol_sigma-70_dom"/>
</dbReference>
<dbReference type="AlphaFoldDB" id="A7HXY6"/>